<reference evidence="1 2" key="1">
    <citation type="journal article" date="2014" name="PLoS ONE">
        <title>Genome Information of Methylobacterium oryzae, a Plant-Probiotic Methylotroph in the Phyllosphere.</title>
        <authorList>
            <person name="Kwak M.J."/>
            <person name="Jeong H."/>
            <person name="Madhaiyan M."/>
            <person name="Lee Y."/>
            <person name="Sa T.M."/>
            <person name="Oh T.K."/>
            <person name="Kim J.F."/>
        </authorList>
    </citation>
    <scope>NUCLEOTIDE SEQUENCE [LARGE SCALE GENOMIC DNA]</scope>
    <source>
        <strain evidence="1 2">CBMB20</strain>
    </source>
</reference>
<gene>
    <name evidence="1" type="ORF">MOC_2487</name>
</gene>
<dbReference type="Proteomes" id="UP000029492">
    <property type="component" value="Chromosome"/>
</dbReference>
<dbReference type="HOGENOM" id="CLU_3009143_0_0_5"/>
<protein>
    <submittedName>
        <fullName evidence="1">Protein of unassigned function</fullName>
    </submittedName>
</protein>
<dbReference type="AlphaFoldDB" id="A0A089NS58"/>
<dbReference type="EMBL" id="CP003811">
    <property type="protein sequence ID" value="AIQ90242.1"/>
    <property type="molecule type" value="Genomic_DNA"/>
</dbReference>
<keyword evidence="2" id="KW-1185">Reference proteome</keyword>
<sequence>MFGIGWLCAVARGDAGAFDPRDTKDAVNLRFGVVDPDAGLRAGKARGPSPTRAPSS</sequence>
<dbReference type="KEGG" id="mor:MOC_2487"/>
<evidence type="ECO:0000313" key="2">
    <source>
        <dbReference type="Proteomes" id="UP000029492"/>
    </source>
</evidence>
<organism evidence="1 2">
    <name type="scientific">Methylobacterium oryzae CBMB20</name>
    <dbReference type="NCBI Taxonomy" id="693986"/>
    <lineage>
        <taxon>Bacteria</taxon>
        <taxon>Pseudomonadati</taxon>
        <taxon>Pseudomonadota</taxon>
        <taxon>Alphaproteobacteria</taxon>
        <taxon>Hyphomicrobiales</taxon>
        <taxon>Methylobacteriaceae</taxon>
        <taxon>Methylobacterium</taxon>
    </lineage>
</organism>
<accession>A0A089NS58</accession>
<name>A0A089NS58_9HYPH</name>
<evidence type="ECO:0000313" key="1">
    <source>
        <dbReference type="EMBL" id="AIQ90242.1"/>
    </source>
</evidence>
<proteinExistence type="predicted"/>